<dbReference type="GO" id="GO:0005730">
    <property type="term" value="C:nucleolus"/>
    <property type="evidence" value="ECO:0007669"/>
    <property type="project" value="UniProtKB-SubCell"/>
</dbReference>
<evidence type="ECO:0000313" key="6">
    <source>
        <dbReference type="Proteomes" id="UP001608902"/>
    </source>
</evidence>
<accession>A0ABD6EZJ7</accession>
<dbReference type="Proteomes" id="UP001608902">
    <property type="component" value="Unassembled WGS sequence"/>
</dbReference>
<dbReference type="PANTHER" id="PTHR14150:SF12">
    <property type="entry name" value="U3 SMALL NUCLEOLAR RNA-ASSOCIATED PROTEIN 14 HOMOLOG A"/>
    <property type="match status" value="1"/>
</dbReference>
<sequence length="187" mass="21074">MSDLSDFDEGADAILLKSIRLIGEDVSRKKKLIVKKTTAGKVVADQLINAIHSTKNLNDVKKQMKFRDSRKKRGKPITLSAPLYRQAREKMEGVVALKEVRRELNKWSSVVEGNRTADQLSFPLDSDKLRVETGSERVAAFMPRTPLEIEMAKIIGTSKNNLRNDEELTEAEAELVRAMSVREASYD</sequence>
<dbReference type="PANTHER" id="PTHR14150">
    <property type="entry name" value="U3 SMALL NUCLEOLAR RNA-ASSOCIATED PROTEIN 14"/>
    <property type="match status" value="1"/>
</dbReference>
<comment type="similarity">
    <text evidence="2">Belongs to the UTP14 family.</text>
</comment>
<evidence type="ECO:0000256" key="4">
    <source>
        <dbReference type="ARBA" id="ARBA00023242"/>
    </source>
</evidence>
<name>A0ABD6EZJ7_9BILA</name>
<organism evidence="5 6">
    <name type="scientific">Gnathostoma spinigerum</name>
    <dbReference type="NCBI Taxonomy" id="75299"/>
    <lineage>
        <taxon>Eukaryota</taxon>
        <taxon>Metazoa</taxon>
        <taxon>Ecdysozoa</taxon>
        <taxon>Nematoda</taxon>
        <taxon>Chromadorea</taxon>
        <taxon>Rhabditida</taxon>
        <taxon>Spirurina</taxon>
        <taxon>Gnathostomatomorpha</taxon>
        <taxon>Gnathostomatoidea</taxon>
        <taxon>Gnathostomatidae</taxon>
        <taxon>Gnathostoma</taxon>
    </lineage>
</organism>
<evidence type="ECO:0000256" key="1">
    <source>
        <dbReference type="ARBA" id="ARBA00004604"/>
    </source>
</evidence>
<evidence type="ECO:0000313" key="5">
    <source>
        <dbReference type="EMBL" id="MFH4981750.1"/>
    </source>
</evidence>
<keyword evidence="6" id="KW-1185">Reference proteome</keyword>
<gene>
    <name evidence="5" type="ORF">AB6A40_008459</name>
</gene>
<keyword evidence="4" id="KW-0539">Nucleus</keyword>
<comment type="subcellular location">
    <subcellularLocation>
        <location evidence="1">Nucleus</location>
        <location evidence="1">Nucleolus</location>
    </subcellularLocation>
</comment>
<protein>
    <submittedName>
        <fullName evidence="5">Uncharacterized protein</fullName>
    </submittedName>
</protein>
<dbReference type="Pfam" id="PF04615">
    <property type="entry name" value="Utp14"/>
    <property type="match status" value="1"/>
</dbReference>
<dbReference type="InterPro" id="IPR006709">
    <property type="entry name" value="SSU_processome_Utp14"/>
</dbReference>
<evidence type="ECO:0000256" key="2">
    <source>
        <dbReference type="ARBA" id="ARBA00007774"/>
    </source>
</evidence>
<keyword evidence="3" id="KW-0597">Phosphoprotein</keyword>
<reference evidence="5 6" key="1">
    <citation type="submission" date="2024-08" db="EMBL/GenBank/DDBJ databases">
        <title>Gnathostoma spinigerum genome.</title>
        <authorList>
            <person name="Gonzalez-Bertolin B."/>
            <person name="Monzon S."/>
            <person name="Zaballos A."/>
            <person name="Jimenez P."/>
            <person name="Dekumyoy P."/>
            <person name="Varona S."/>
            <person name="Cuesta I."/>
            <person name="Sumanam S."/>
            <person name="Adisakwattana P."/>
            <person name="Gasser R.B."/>
            <person name="Hernandez-Gonzalez A."/>
            <person name="Young N.D."/>
            <person name="Perteguer M.J."/>
        </authorList>
    </citation>
    <scope>NUCLEOTIDE SEQUENCE [LARGE SCALE GENOMIC DNA]</scope>
    <source>
        <strain evidence="5">AL3</strain>
        <tissue evidence="5">Liver</tissue>
    </source>
</reference>
<proteinExistence type="inferred from homology"/>
<evidence type="ECO:0000256" key="3">
    <source>
        <dbReference type="ARBA" id="ARBA00022553"/>
    </source>
</evidence>
<dbReference type="AlphaFoldDB" id="A0ABD6EZJ7"/>
<dbReference type="EMBL" id="JBGFUD010007794">
    <property type="protein sequence ID" value="MFH4981750.1"/>
    <property type="molecule type" value="Genomic_DNA"/>
</dbReference>
<comment type="caution">
    <text evidence="5">The sequence shown here is derived from an EMBL/GenBank/DDBJ whole genome shotgun (WGS) entry which is preliminary data.</text>
</comment>